<keyword evidence="1 5" id="KW-0479">Metal-binding</keyword>
<dbReference type="EMBL" id="CAUYUJ010022625">
    <property type="protein sequence ID" value="CAK0911709.1"/>
    <property type="molecule type" value="Genomic_DNA"/>
</dbReference>
<keyword evidence="3 5" id="KW-0863">Zinc-finger</keyword>
<gene>
    <name evidence="8" type="ORF">PCOR1329_LOCUS85489</name>
</gene>
<keyword evidence="4 5" id="KW-0862">Zinc</keyword>
<dbReference type="InterPro" id="IPR045877">
    <property type="entry name" value="ZFP36-like"/>
</dbReference>
<dbReference type="InterPro" id="IPR036855">
    <property type="entry name" value="Znf_CCCH_sf"/>
</dbReference>
<dbReference type="InterPro" id="IPR000571">
    <property type="entry name" value="Znf_CCCH"/>
</dbReference>
<sequence length="182" mass="19991">RGQGPPPRGGAGQGWLRAAARPLEALPAPRWQPWPSALRCPAWRSWEMPRRGRRRGDSDRGGGGPPEYEDEGGAAKASLSAQDGEAGGTARTKVFEKTKMCKFFILGCCTRGDACQFAHDKEHLANLPDLFRTKLCRSLINTGRCDNEDCRYAHSKEELRVVPGFSGTIGNPKIASDEVRRQ</sequence>
<evidence type="ECO:0000313" key="9">
    <source>
        <dbReference type="Proteomes" id="UP001189429"/>
    </source>
</evidence>
<feature type="compositionally biased region" description="Basic and acidic residues" evidence="6">
    <location>
        <begin position="49"/>
        <end position="60"/>
    </location>
</feature>
<feature type="domain" description="C3H1-type" evidence="7">
    <location>
        <begin position="95"/>
        <end position="122"/>
    </location>
</feature>
<feature type="zinc finger region" description="C3H1-type" evidence="5">
    <location>
        <begin position="95"/>
        <end position="122"/>
    </location>
</feature>
<protein>
    <recommendedName>
        <fullName evidence="7">C3H1-type domain-containing protein</fullName>
    </recommendedName>
</protein>
<evidence type="ECO:0000256" key="3">
    <source>
        <dbReference type="ARBA" id="ARBA00022771"/>
    </source>
</evidence>
<dbReference type="SMART" id="SM00356">
    <property type="entry name" value="ZnF_C3H1"/>
    <property type="match status" value="2"/>
</dbReference>
<dbReference type="Pfam" id="PF18044">
    <property type="entry name" value="zf-CCCH_4"/>
    <property type="match status" value="1"/>
</dbReference>
<feature type="non-terminal residue" evidence="8">
    <location>
        <position position="182"/>
    </location>
</feature>
<comment type="caution">
    <text evidence="8">The sequence shown here is derived from an EMBL/GenBank/DDBJ whole genome shotgun (WGS) entry which is preliminary data.</text>
</comment>
<evidence type="ECO:0000313" key="8">
    <source>
        <dbReference type="EMBL" id="CAK0911709.1"/>
    </source>
</evidence>
<dbReference type="InterPro" id="IPR041367">
    <property type="entry name" value="Znf-CCCH_4"/>
</dbReference>
<evidence type="ECO:0000256" key="5">
    <source>
        <dbReference type="PROSITE-ProRule" id="PRU00723"/>
    </source>
</evidence>
<name>A0ABN9YFT5_9DINO</name>
<dbReference type="PROSITE" id="PS50103">
    <property type="entry name" value="ZF_C3H1"/>
    <property type="match status" value="2"/>
</dbReference>
<evidence type="ECO:0000256" key="6">
    <source>
        <dbReference type="SAM" id="MobiDB-lite"/>
    </source>
</evidence>
<accession>A0ABN9YFT5</accession>
<dbReference type="Proteomes" id="UP001189429">
    <property type="component" value="Unassembled WGS sequence"/>
</dbReference>
<reference evidence="8" key="1">
    <citation type="submission" date="2023-10" db="EMBL/GenBank/DDBJ databases">
        <authorList>
            <person name="Chen Y."/>
            <person name="Shah S."/>
            <person name="Dougan E. K."/>
            <person name="Thang M."/>
            <person name="Chan C."/>
        </authorList>
    </citation>
    <scope>NUCLEOTIDE SEQUENCE [LARGE SCALE GENOMIC DNA]</scope>
</reference>
<evidence type="ECO:0000256" key="4">
    <source>
        <dbReference type="ARBA" id="ARBA00022833"/>
    </source>
</evidence>
<dbReference type="PANTHER" id="PTHR12547">
    <property type="entry name" value="CCCH ZINC FINGER/TIS11-RELATED"/>
    <property type="match status" value="1"/>
</dbReference>
<evidence type="ECO:0000256" key="2">
    <source>
        <dbReference type="ARBA" id="ARBA00022737"/>
    </source>
</evidence>
<organism evidence="8 9">
    <name type="scientific">Prorocentrum cordatum</name>
    <dbReference type="NCBI Taxonomy" id="2364126"/>
    <lineage>
        <taxon>Eukaryota</taxon>
        <taxon>Sar</taxon>
        <taxon>Alveolata</taxon>
        <taxon>Dinophyceae</taxon>
        <taxon>Prorocentrales</taxon>
        <taxon>Prorocentraceae</taxon>
        <taxon>Prorocentrum</taxon>
    </lineage>
</organism>
<feature type="domain" description="C3H1-type" evidence="7">
    <location>
        <begin position="130"/>
        <end position="157"/>
    </location>
</feature>
<keyword evidence="2" id="KW-0677">Repeat</keyword>
<evidence type="ECO:0000256" key="1">
    <source>
        <dbReference type="ARBA" id="ARBA00022723"/>
    </source>
</evidence>
<evidence type="ECO:0000259" key="7">
    <source>
        <dbReference type="PROSITE" id="PS50103"/>
    </source>
</evidence>
<dbReference type="PANTHER" id="PTHR12547:SF18">
    <property type="entry name" value="PROTEIN TIS11"/>
    <property type="match status" value="1"/>
</dbReference>
<keyword evidence="9" id="KW-1185">Reference proteome</keyword>
<feature type="non-terminal residue" evidence="8">
    <location>
        <position position="1"/>
    </location>
</feature>
<feature type="zinc finger region" description="C3H1-type" evidence="5">
    <location>
        <begin position="130"/>
        <end position="157"/>
    </location>
</feature>
<proteinExistence type="predicted"/>
<dbReference type="Gene3D" id="4.10.1000.10">
    <property type="entry name" value="Zinc finger, CCCH-type"/>
    <property type="match status" value="2"/>
</dbReference>
<feature type="region of interest" description="Disordered" evidence="6">
    <location>
        <begin position="49"/>
        <end position="89"/>
    </location>
</feature>
<dbReference type="SUPFAM" id="SSF90229">
    <property type="entry name" value="CCCH zinc finger"/>
    <property type="match status" value="2"/>
</dbReference>
<feature type="region of interest" description="Disordered" evidence="6">
    <location>
        <begin position="1"/>
        <end position="20"/>
    </location>
</feature>